<evidence type="ECO:0000259" key="3">
    <source>
        <dbReference type="Pfam" id="PF00884"/>
    </source>
</evidence>
<accession>A0ABS9SKU3</accession>
<dbReference type="Gene3D" id="2.60.120.260">
    <property type="entry name" value="Galactose-binding domain-like"/>
    <property type="match status" value="1"/>
</dbReference>
<dbReference type="RefSeq" id="WP_240830644.1">
    <property type="nucleotide sequence ID" value="NZ_JAKWBL010000002.1"/>
</dbReference>
<feature type="domain" description="Sulfatase N-terminal" evidence="3">
    <location>
        <begin position="26"/>
        <end position="414"/>
    </location>
</feature>
<dbReference type="EMBL" id="JAKWBL010000002">
    <property type="protein sequence ID" value="MCH5598983.1"/>
    <property type="molecule type" value="Genomic_DNA"/>
</dbReference>
<dbReference type="InterPro" id="IPR017850">
    <property type="entry name" value="Alkaline_phosphatase_core_sf"/>
</dbReference>
<dbReference type="Pfam" id="PF00884">
    <property type="entry name" value="Sulfatase"/>
    <property type="match status" value="1"/>
</dbReference>
<dbReference type="InterPro" id="IPR050738">
    <property type="entry name" value="Sulfatase"/>
</dbReference>
<proteinExistence type="inferred from homology"/>
<evidence type="ECO:0000256" key="2">
    <source>
        <dbReference type="ARBA" id="ARBA00022801"/>
    </source>
</evidence>
<dbReference type="PANTHER" id="PTHR42693:SF53">
    <property type="entry name" value="ENDO-4-O-SULFATASE"/>
    <property type="match status" value="1"/>
</dbReference>
<dbReference type="SUPFAM" id="SSF49785">
    <property type="entry name" value="Galactose-binding domain-like"/>
    <property type="match status" value="1"/>
</dbReference>
<comment type="similarity">
    <text evidence="1">Belongs to the sulfatase family.</text>
</comment>
<dbReference type="InterPro" id="IPR008979">
    <property type="entry name" value="Galactose-bd-like_sf"/>
</dbReference>
<evidence type="ECO:0000313" key="4">
    <source>
        <dbReference type="EMBL" id="MCH5598983.1"/>
    </source>
</evidence>
<dbReference type="PANTHER" id="PTHR42693">
    <property type="entry name" value="ARYLSULFATASE FAMILY MEMBER"/>
    <property type="match status" value="1"/>
</dbReference>
<organism evidence="4 5">
    <name type="scientific">Niabella ginsengisoli</name>
    <dbReference type="NCBI Taxonomy" id="522298"/>
    <lineage>
        <taxon>Bacteria</taxon>
        <taxon>Pseudomonadati</taxon>
        <taxon>Bacteroidota</taxon>
        <taxon>Chitinophagia</taxon>
        <taxon>Chitinophagales</taxon>
        <taxon>Chitinophagaceae</taxon>
        <taxon>Niabella</taxon>
    </lineage>
</organism>
<evidence type="ECO:0000256" key="1">
    <source>
        <dbReference type="ARBA" id="ARBA00008779"/>
    </source>
</evidence>
<keyword evidence="5" id="KW-1185">Reference proteome</keyword>
<dbReference type="Gene3D" id="3.40.720.10">
    <property type="entry name" value="Alkaline Phosphatase, subunit A"/>
    <property type="match status" value="1"/>
</dbReference>
<gene>
    <name evidence="4" type="ORF">MKP09_14245</name>
</gene>
<reference evidence="4 5" key="1">
    <citation type="submission" date="2022-02" db="EMBL/GenBank/DDBJ databases">
        <authorList>
            <person name="Min J."/>
        </authorList>
    </citation>
    <scope>NUCLEOTIDE SEQUENCE [LARGE SCALE GENOMIC DNA]</scope>
    <source>
        <strain evidence="4 5">GR10-1</strain>
    </source>
</reference>
<evidence type="ECO:0000313" key="5">
    <source>
        <dbReference type="Proteomes" id="UP001202248"/>
    </source>
</evidence>
<dbReference type="InterPro" id="IPR000917">
    <property type="entry name" value="Sulfatase_N"/>
</dbReference>
<dbReference type="CDD" id="cd16025">
    <property type="entry name" value="PAS_like"/>
    <property type="match status" value="1"/>
</dbReference>
<comment type="caution">
    <text evidence="4">The sequence shown here is derived from an EMBL/GenBank/DDBJ whole genome shotgun (WGS) entry which is preliminary data.</text>
</comment>
<name>A0ABS9SKU3_9BACT</name>
<keyword evidence="2" id="KW-0378">Hydrolase</keyword>
<protein>
    <submittedName>
        <fullName evidence="4">Arylsulfatase</fullName>
    </submittedName>
</protein>
<dbReference type="SUPFAM" id="SSF53649">
    <property type="entry name" value="Alkaline phosphatase-like"/>
    <property type="match status" value="1"/>
</dbReference>
<sequence length="716" mass="80913">MHIRIFSFLFFYIISINAYAQKKSKPNIIVILADDMGFSDIGCYGGEVQTPNINNLAKEGIRYKQFYNAARCCPTRASLVTGLYPHQAGMGWMAAADLGTPAYQDNLNNECVTIAEVLKPAGYSTYMTGKWHLTNERKIDGYVTDNWPVQRGFDRYFGIIPGGANYYTPIIYSNNKRYKAPENFYLTDAISDTSVKYIQEHFTGNADNPFFMYVAYTSPHWPLHAPKEVIEKYKNTYSKGWDATREARFKRQKEIGLFDNDTKLTPRDARVPAWSTLDEKAKEEMSMRMAIYAAQIDIMDQGIGRIVNSLKELGQLDNTLILFLSDNGACAEYISSGKSKAVDGTEETFESYRINWANVSSTPFKEYKHFTHEGGIATPLIVHWPDGVKKDLNNHFVTEYGHLTDIMATCADVAKATYPATFEGHEIVPMQGKSLAPHFVGKSNNRGKVYWEHEANIALRDGKWKLVAKTEEDNQFSESGLQLYNMETDPTEMNDLSKQQPERVQSMYKEWNSWAHSIGAFPLDTREYNVRMRAYKRVINGSFDDNLGGWNIKVGEDANATIDIDETGQISGKKSAMISMTKPGNKPAAVNMNWAFPVKKGERFEIKLKTKSKTATSYFARLEKADGNAEKIINENIKVGNKLNDFHFTSAPAPEAGSYKLALYFGTLKPGDQVWLDDIELITLKNNYAEAIAFYMFIDAFHGCGSEQETCPVSKY</sequence>
<dbReference type="Proteomes" id="UP001202248">
    <property type="component" value="Unassembled WGS sequence"/>
</dbReference>
<dbReference type="Gene3D" id="3.30.1120.10">
    <property type="match status" value="1"/>
</dbReference>